<dbReference type="InterPro" id="IPR044792">
    <property type="entry name" value="TAR1"/>
</dbReference>
<evidence type="ECO:0008006" key="4">
    <source>
        <dbReference type="Google" id="ProtNLM"/>
    </source>
</evidence>
<feature type="region of interest" description="Disordered" evidence="1">
    <location>
        <begin position="591"/>
        <end position="665"/>
    </location>
</feature>
<dbReference type="EMBL" id="JAYWIO010000022">
    <property type="protein sequence ID" value="KAK7238514.1"/>
    <property type="molecule type" value="Genomic_DNA"/>
</dbReference>
<organism evidence="2 3">
    <name type="scientific">Crotalaria pallida</name>
    <name type="common">Smooth rattlebox</name>
    <name type="synonym">Crotalaria striata</name>
    <dbReference type="NCBI Taxonomy" id="3830"/>
    <lineage>
        <taxon>Eukaryota</taxon>
        <taxon>Viridiplantae</taxon>
        <taxon>Streptophyta</taxon>
        <taxon>Embryophyta</taxon>
        <taxon>Tracheophyta</taxon>
        <taxon>Spermatophyta</taxon>
        <taxon>Magnoliopsida</taxon>
        <taxon>eudicotyledons</taxon>
        <taxon>Gunneridae</taxon>
        <taxon>Pentapetalae</taxon>
        <taxon>rosids</taxon>
        <taxon>fabids</taxon>
        <taxon>Fabales</taxon>
        <taxon>Fabaceae</taxon>
        <taxon>Papilionoideae</taxon>
        <taxon>50 kb inversion clade</taxon>
        <taxon>genistoids sensu lato</taxon>
        <taxon>core genistoids</taxon>
        <taxon>Crotalarieae</taxon>
        <taxon>Crotalaria</taxon>
    </lineage>
</organism>
<evidence type="ECO:0000313" key="3">
    <source>
        <dbReference type="Proteomes" id="UP001372338"/>
    </source>
</evidence>
<feature type="compositionally biased region" description="Low complexity" evidence="1">
    <location>
        <begin position="513"/>
        <end position="525"/>
    </location>
</feature>
<dbReference type="GO" id="GO:0043457">
    <property type="term" value="P:regulation of cellular respiration"/>
    <property type="evidence" value="ECO:0007669"/>
    <property type="project" value="InterPro"/>
</dbReference>
<feature type="region of interest" description="Disordered" evidence="1">
    <location>
        <begin position="480"/>
        <end position="532"/>
    </location>
</feature>
<dbReference type="Proteomes" id="UP001372338">
    <property type="component" value="Unassembled WGS sequence"/>
</dbReference>
<keyword evidence="3" id="KW-1185">Reference proteome</keyword>
<feature type="region of interest" description="Disordered" evidence="1">
    <location>
        <begin position="754"/>
        <end position="773"/>
    </location>
</feature>
<sequence length="773" mass="84167">MIGRADIEGSKSNVAMNAWLPQASYPCGNFSDTSSFKFRRTKGSIGHAFTVRIRTGNQNQTSFYPFVPHEISVLVELILGHLRYLLTDVPPQPNSPPDNVFRPDRPAEAGLGSKNRGNAPPPIHGIIGFPLSVPVLSRLFDARGRGPEGPVPNPSPDRHAATRSRRESSSSSPPTADGFETGTPVPSPQSQSFSRGYGSILPTSLAYIVPSTRGCSPWRPDAVMSTTGRGRHSVLRIFKGRRGRTGHHATCGALPAAGPYLRLSHFQGGQADRLTHVQVPFTWNLSPLRPSKFSFEYLLLPPRSAPTAAPPGLTPQVLRRPSRPPTHRGLALAPTAGAQLGTVTQLPVHPASPVLLTKNGPLGALDSVERLNGAATPSYLFKSFAPIPKSDERFARQYRCGPPPEFPLASPRSGIVHHLSGPDRYALTRTLHRRSGSVGSATHRGIPPISFLAPYGFTRPLTRTHVRLLGPCFKTGRMGSPLADARSTQHVKSSGLGHHRNLRRSMPRVDWQTGSRRSTSDRGTSPAPIRFPPDNFKHSLTLFSKSFSSFPRGTCSLSVSRQYLALDEIYRPIGAAFPNNPTRRQRLVVRQGPGTTGLSPSPAPPSRGLGPGPPLRTLLQTTIRTPRATDSHGGLFPRVAPPDLRSRLGRPRDAHGSQSRNAGRRALSLMASGATCVQRLDGSRDSAIHTKYRISLRSSSMQEPRYPLPRVFRIRVSHHRPHEHRLRADGGALNDFDFLGAFGAGFLLFNREETDRTRSGASRHEGDRGAEHL</sequence>
<proteinExistence type="predicted"/>
<gene>
    <name evidence="2" type="ORF">RIF29_44013</name>
</gene>
<feature type="region of interest" description="Disordered" evidence="1">
    <location>
        <begin position="308"/>
        <end position="327"/>
    </location>
</feature>
<comment type="caution">
    <text evidence="2">The sequence shown here is derived from an EMBL/GenBank/DDBJ whole genome shotgun (WGS) entry which is preliminary data.</text>
</comment>
<reference evidence="2 3" key="1">
    <citation type="submission" date="2024-01" db="EMBL/GenBank/DDBJ databases">
        <title>The genomes of 5 underutilized Papilionoideae crops provide insights into root nodulation and disease resistanc.</title>
        <authorList>
            <person name="Yuan L."/>
        </authorList>
    </citation>
    <scope>NUCLEOTIDE SEQUENCE [LARGE SCALE GENOMIC DNA]</scope>
    <source>
        <strain evidence="2">ZHUSHIDOU_FW_LH</strain>
        <tissue evidence="2">Leaf</tissue>
    </source>
</reference>
<feature type="compositionally biased region" description="Basic and acidic residues" evidence="1">
    <location>
        <begin position="644"/>
        <end position="655"/>
    </location>
</feature>
<dbReference type="AntiFam" id="ANF00034">
    <property type="entry name" value="Antisense to 5.8S rRNA"/>
</dbReference>
<evidence type="ECO:0000313" key="2">
    <source>
        <dbReference type="EMBL" id="KAK7238514.1"/>
    </source>
</evidence>
<name>A0AAN9HJU1_CROPI</name>
<dbReference type="PANTHER" id="PTHR47188">
    <property type="entry name" value="PROTEIN TAR1"/>
    <property type="match status" value="1"/>
</dbReference>
<evidence type="ECO:0000256" key="1">
    <source>
        <dbReference type="SAM" id="MobiDB-lite"/>
    </source>
</evidence>
<feature type="compositionally biased region" description="Basic residues" evidence="1">
    <location>
        <begin position="497"/>
        <end position="506"/>
    </location>
</feature>
<dbReference type="PANTHER" id="PTHR47188:SF1">
    <property type="entry name" value="PROTEIN TAR1"/>
    <property type="match status" value="1"/>
</dbReference>
<feature type="region of interest" description="Disordered" evidence="1">
    <location>
        <begin position="141"/>
        <end position="195"/>
    </location>
</feature>
<accession>A0AAN9HJU1</accession>
<dbReference type="AlphaFoldDB" id="A0AAN9HJU1"/>
<protein>
    <recommendedName>
        <fullName evidence="4">Senescence-associated protein</fullName>
    </recommendedName>
</protein>
<feature type="compositionally biased region" description="Basic and acidic residues" evidence="1">
    <location>
        <begin position="156"/>
        <end position="168"/>
    </location>
</feature>
<feature type="region of interest" description="Disordered" evidence="1">
    <location>
        <begin position="90"/>
        <end position="123"/>
    </location>
</feature>